<organism evidence="1 2">
    <name type="scientific">Propionigenium maris DSM 9537</name>
    <dbReference type="NCBI Taxonomy" id="1123000"/>
    <lineage>
        <taxon>Bacteria</taxon>
        <taxon>Fusobacteriati</taxon>
        <taxon>Fusobacteriota</taxon>
        <taxon>Fusobacteriia</taxon>
        <taxon>Fusobacteriales</taxon>
        <taxon>Fusobacteriaceae</taxon>
        <taxon>Propionigenium</taxon>
    </lineage>
</organism>
<dbReference type="Proteomes" id="UP001144471">
    <property type="component" value="Unassembled WGS sequence"/>
</dbReference>
<reference evidence="1" key="1">
    <citation type="submission" date="2022-12" db="EMBL/GenBank/DDBJ databases">
        <title>Reference genome sequencing for broad-spectrum identification of bacterial and archaeal isolates by mass spectrometry.</title>
        <authorList>
            <person name="Sekiguchi Y."/>
            <person name="Tourlousse D.M."/>
        </authorList>
    </citation>
    <scope>NUCLEOTIDE SEQUENCE</scope>
    <source>
        <strain evidence="1">10succ1</strain>
    </source>
</reference>
<accession>A0A9W6GNM2</accession>
<evidence type="ECO:0000313" key="1">
    <source>
        <dbReference type="EMBL" id="GLI57712.1"/>
    </source>
</evidence>
<gene>
    <name evidence="1" type="ORF">PM10SUCC1_32260</name>
</gene>
<evidence type="ECO:0000313" key="2">
    <source>
        <dbReference type="Proteomes" id="UP001144471"/>
    </source>
</evidence>
<dbReference type="RefSeq" id="WP_281837388.1">
    <property type="nucleotide sequence ID" value="NZ_BSDY01000023.1"/>
</dbReference>
<dbReference type="EMBL" id="BSDY01000023">
    <property type="protein sequence ID" value="GLI57712.1"/>
    <property type="molecule type" value="Genomic_DNA"/>
</dbReference>
<proteinExistence type="predicted"/>
<comment type="caution">
    <text evidence="1">The sequence shown here is derived from an EMBL/GenBank/DDBJ whole genome shotgun (WGS) entry which is preliminary data.</text>
</comment>
<name>A0A9W6GNM2_9FUSO</name>
<sequence>MRDLKESFKKRVPLWFDTGDESTNMKIWSIIQPELEELHNINEELKQLQDIDQCFGNFVDIHGKNMVESRRGQSDPTYIKRIKGKYPRLKAKSDHNSVCEVISEVLGCDIEKIKLYSLQSRHLRVEITISDLTKEQAEELVISAKAHGVIVDEIIITEIDNVFRFSPSSEIIYNSENGFNVGKISSIL</sequence>
<keyword evidence="2" id="KW-1185">Reference proteome</keyword>
<dbReference type="AlphaFoldDB" id="A0A9W6GNM2"/>
<protein>
    <submittedName>
        <fullName evidence="1">Uncharacterized protein</fullName>
    </submittedName>
</protein>